<evidence type="ECO:0000313" key="1">
    <source>
        <dbReference type="EMBL" id="KZE79763.1"/>
    </source>
</evidence>
<evidence type="ECO:0008006" key="3">
    <source>
        <dbReference type="Google" id="ProtNLM"/>
    </source>
</evidence>
<dbReference type="OrthoDB" id="1445763at2"/>
<protein>
    <recommendedName>
        <fullName evidence="3">DUF1795 domain-containing protein</fullName>
    </recommendedName>
</protein>
<accession>A0A165RXS1</accession>
<reference evidence="1 2" key="1">
    <citation type="submission" date="2016-01" db="EMBL/GenBank/DDBJ databases">
        <title>Whole genome sequencing of Myroides marinus L41.</title>
        <authorList>
            <person name="Hong K.W."/>
        </authorList>
    </citation>
    <scope>NUCLEOTIDE SEQUENCE [LARGE SCALE GENOMIC DNA]</scope>
    <source>
        <strain evidence="1 2">L41</strain>
    </source>
</reference>
<organism evidence="1 2">
    <name type="scientific">Myroides marinus</name>
    <dbReference type="NCBI Taxonomy" id="703342"/>
    <lineage>
        <taxon>Bacteria</taxon>
        <taxon>Pseudomonadati</taxon>
        <taxon>Bacteroidota</taxon>
        <taxon>Flavobacteriia</taxon>
        <taxon>Flavobacteriales</taxon>
        <taxon>Flavobacteriaceae</taxon>
        <taxon>Myroides</taxon>
    </lineage>
</organism>
<dbReference type="AlphaFoldDB" id="A0A165RXS1"/>
<proteinExistence type="predicted"/>
<evidence type="ECO:0000313" key="2">
    <source>
        <dbReference type="Proteomes" id="UP000076630"/>
    </source>
</evidence>
<gene>
    <name evidence="1" type="ORF">AV926_11325</name>
</gene>
<sequence>MKSKIAMLALTVTTLVSCNQKVAPTQNVKVQDLYTIEVPGTFAAMQELYPNADIQYGNTFKQMYLVTTHEDKSKTANFDEYVTKSLAGYNKRPNYEIINQEDVRINGIAGKRYEIQMSQDKDMMYMIQVMLDGKKANYQYITWTTGENRQAQKDNFLNTLASFKEQ</sequence>
<dbReference type="PROSITE" id="PS51257">
    <property type="entry name" value="PROKAR_LIPOPROTEIN"/>
    <property type="match status" value="1"/>
</dbReference>
<name>A0A165RXS1_9FLAO</name>
<dbReference type="Proteomes" id="UP000076630">
    <property type="component" value="Unassembled WGS sequence"/>
</dbReference>
<comment type="caution">
    <text evidence="1">The sequence shown here is derived from an EMBL/GenBank/DDBJ whole genome shotgun (WGS) entry which is preliminary data.</text>
</comment>
<keyword evidence="2" id="KW-1185">Reference proteome</keyword>
<dbReference type="EMBL" id="LQNU01000059">
    <property type="protein sequence ID" value="KZE79763.1"/>
    <property type="molecule type" value="Genomic_DNA"/>
</dbReference>
<dbReference type="RefSeq" id="WP_038986208.1">
    <property type="nucleotide sequence ID" value="NZ_JWJO01000021.1"/>
</dbReference>
<dbReference type="Gene3D" id="3.40.1000.10">
    <property type="entry name" value="Mog1/PsbP, alpha/beta/alpha sandwich"/>
    <property type="match status" value="1"/>
</dbReference>